<name>A0A0D9RP84_CHLSB</name>
<evidence type="ECO:0000256" key="12">
    <source>
        <dbReference type="SAM" id="SignalP"/>
    </source>
</evidence>
<sequence length="112" mass="11806">MGSSSFLVLMVSLTLVTLVAAEGVKGVSIEKAGVCPADNVRCFKSDPPQCHTDQDCLGERKCCYLHCGFKCVIPVKKLEEGGNKDEDVSGPCPEPGWEAKSPGSSSTGCPQK</sequence>
<dbReference type="Gene3D" id="4.10.75.10">
    <property type="entry name" value="Elafin-like"/>
    <property type="match status" value="1"/>
</dbReference>
<evidence type="ECO:0000313" key="14">
    <source>
        <dbReference type="Ensembl" id="ENSCSAP00000010423.1"/>
    </source>
</evidence>
<comment type="subcellular location">
    <subcellularLocation>
        <location evidence="1">Secreted</location>
    </subcellularLocation>
</comment>
<evidence type="ECO:0000256" key="4">
    <source>
        <dbReference type="ARBA" id="ARBA00022690"/>
    </source>
</evidence>
<evidence type="ECO:0000256" key="6">
    <source>
        <dbReference type="ARBA" id="ARBA00022900"/>
    </source>
</evidence>
<feature type="compositionally biased region" description="Polar residues" evidence="11">
    <location>
        <begin position="102"/>
        <end position="112"/>
    </location>
</feature>
<dbReference type="Proteomes" id="UP000029965">
    <property type="component" value="Chromosome 2"/>
</dbReference>
<evidence type="ECO:0000256" key="1">
    <source>
        <dbReference type="ARBA" id="ARBA00004613"/>
    </source>
</evidence>
<dbReference type="InterPro" id="IPR036645">
    <property type="entry name" value="Elafin-like_sf"/>
</dbReference>
<dbReference type="PRINTS" id="PR00003">
    <property type="entry name" value="4DISULPHCORE"/>
</dbReference>
<dbReference type="AlphaFoldDB" id="A0A0D9RP84"/>
<evidence type="ECO:0000313" key="15">
    <source>
        <dbReference type="Proteomes" id="UP000029965"/>
    </source>
</evidence>
<dbReference type="Bgee" id="ENSCSAG00000014294">
    <property type="expression patterns" value="Expressed in blood"/>
</dbReference>
<keyword evidence="3" id="KW-0929">Antimicrobial</keyword>
<evidence type="ECO:0000256" key="7">
    <source>
        <dbReference type="ARBA" id="ARBA00023022"/>
    </source>
</evidence>
<protein>
    <recommendedName>
        <fullName evidence="9">WAP four-disulfide core domain protein 12</fullName>
    </recommendedName>
</protein>
<evidence type="ECO:0000256" key="3">
    <source>
        <dbReference type="ARBA" id="ARBA00022529"/>
    </source>
</evidence>
<evidence type="ECO:0000256" key="8">
    <source>
        <dbReference type="ARBA" id="ARBA00023157"/>
    </source>
</evidence>
<dbReference type="GO" id="GO:0004867">
    <property type="term" value="F:serine-type endopeptidase inhibitor activity"/>
    <property type="evidence" value="ECO:0007669"/>
    <property type="project" value="UniProtKB-KW"/>
</dbReference>
<dbReference type="SMART" id="SM00217">
    <property type="entry name" value="WAP"/>
    <property type="match status" value="1"/>
</dbReference>
<comment type="function">
    <text evidence="10">Antibacterial protein. Putative acid-stable proteinase inhibitor.</text>
</comment>
<gene>
    <name evidence="14" type="primary">WFDC12</name>
</gene>
<dbReference type="STRING" id="60711.ENSCSAP00000010423"/>
<dbReference type="GO" id="GO:0042742">
    <property type="term" value="P:defense response to bacterium"/>
    <property type="evidence" value="ECO:0007669"/>
    <property type="project" value="UniProtKB-KW"/>
</dbReference>
<keyword evidence="7" id="KW-0044">Antibiotic</keyword>
<keyword evidence="2" id="KW-0964">Secreted</keyword>
<dbReference type="GeneTree" id="ENSGT00390000012286"/>
<proteinExistence type="predicted"/>
<dbReference type="EMBL" id="AQIB01140798">
    <property type="status" value="NOT_ANNOTATED_CDS"/>
    <property type="molecule type" value="Genomic_DNA"/>
</dbReference>
<feature type="chain" id="PRO_5002345917" description="WAP four-disulfide core domain protein 12" evidence="12">
    <location>
        <begin position="22"/>
        <end position="112"/>
    </location>
</feature>
<evidence type="ECO:0000256" key="5">
    <source>
        <dbReference type="ARBA" id="ARBA00022729"/>
    </source>
</evidence>
<reference evidence="14" key="3">
    <citation type="submission" date="2025-09" db="UniProtKB">
        <authorList>
            <consortium name="Ensembl"/>
        </authorList>
    </citation>
    <scope>IDENTIFICATION</scope>
</reference>
<evidence type="ECO:0000256" key="11">
    <source>
        <dbReference type="SAM" id="MobiDB-lite"/>
    </source>
</evidence>
<dbReference type="GO" id="GO:0005576">
    <property type="term" value="C:extracellular region"/>
    <property type="evidence" value="ECO:0007669"/>
    <property type="project" value="UniProtKB-SubCell"/>
</dbReference>
<feature type="signal peptide" evidence="12">
    <location>
        <begin position="1"/>
        <end position="21"/>
    </location>
</feature>
<dbReference type="Pfam" id="PF00095">
    <property type="entry name" value="WAP"/>
    <property type="match status" value="1"/>
</dbReference>
<feature type="region of interest" description="Disordered" evidence="11">
    <location>
        <begin position="81"/>
        <end position="112"/>
    </location>
</feature>
<keyword evidence="8" id="KW-1015">Disulfide bond</keyword>
<evidence type="ECO:0000259" key="13">
    <source>
        <dbReference type="PROSITE" id="PS51390"/>
    </source>
</evidence>
<dbReference type="OMA" id="CIKSDPP"/>
<reference evidence="14 15" key="1">
    <citation type="submission" date="2014-03" db="EMBL/GenBank/DDBJ databases">
        <authorList>
            <person name="Warren W."/>
            <person name="Wilson R.K."/>
        </authorList>
    </citation>
    <scope>NUCLEOTIDE SEQUENCE</scope>
</reference>
<accession>A0A0D9RP84</accession>
<dbReference type="InterPro" id="IPR008197">
    <property type="entry name" value="WAP_dom"/>
</dbReference>
<keyword evidence="5 12" id="KW-0732">Signal</keyword>
<dbReference type="eggNOG" id="ENOG502TDXW">
    <property type="taxonomic scope" value="Eukaryota"/>
</dbReference>
<dbReference type="FunFam" id="4.10.75.10:FF:000005">
    <property type="entry name" value="WAP four-disulfide core domain protein 12"/>
    <property type="match status" value="1"/>
</dbReference>
<evidence type="ECO:0000256" key="9">
    <source>
        <dbReference type="ARBA" id="ARBA00023855"/>
    </source>
</evidence>
<evidence type="ECO:0000256" key="2">
    <source>
        <dbReference type="ARBA" id="ARBA00022525"/>
    </source>
</evidence>
<organism evidence="14 15">
    <name type="scientific">Chlorocebus sabaeus</name>
    <name type="common">Green monkey</name>
    <name type="synonym">Simia sabaea</name>
    <dbReference type="NCBI Taxonomy" id="60711"/>
    <lineage>
        <taxon>Eukaryota</taxon>
        <taxon>Metazoa</taxon>
        <taxon>Chordata</taxon>
        <taxon>Craniata</taxon>
        <taxon>Vertebrata</taxon>
        <taxon>Euteleostomi</taxon>
        <taxon>Mammalia</taxon>
        <taxon>Eutheria</taxon>
        <taxon>Euarchontoglires</taxon>
        <taxon>Primates</taxon>
        <taxon>Haplorrhini</taxon>
        <taxon>Catarrhini</taxon>
        <taxon>Cercopithecidae</taxon>
        <taxon>Cercopithecinae</taxon>
        <taxon>Chlorocebus</taxon>
    </lineage>
</organism>
<dbReference type="Ensembl" id="ENSCSAT00000012384.1">
    <property type="protein sequence ID" value="ENSCSAP00000010423.1"/>
    <property type="gene ID" value="ENSCSAG00000014294.1"/>
</dbReference>
<dbReference type="SUPFAM" id="SSF57256">
    <property type="entry name" value="Elafin-like"/>
    <property type="match status" value="1"/>
</dbReference>
<keyword evidence="6" id="KW-0722">Serine protease inhibitor</keyword>
<dbReference type="PROSITE" id="PS51390">
    <property type="entry name" value="WAP"/>
    <property type="match status" value="1"/>
</dbReference>
<evidence type="ECO:0000256" key="10">
    <source>
        <dbReference type="ARBA" id="ARBA00025104"/>
    </source>
</evidence>
<keyword evidence="4" id="KW-0646">Protease inhibitor</keyword>
<keyword evidence="15" id="KW-1185">Reference proteome</keyword>
<feature type="domain" description="WAP" evidence="13">
    <location>
        <begin position="28"/>
        <end position="75"/>
    </location>
</feature>
<reference evidence="14" key="2">
    <citation type="submission" date="2025-08" db="UniProtKB">
        <authorList>
            <consortium name="Ensembl"/>
        </authorList>
    </citation>
    <scope>IDENTIFICATION</scope>
</reference>